<evidence type="ECO:0000313" key="1">
    <source>
        <dbReference type="EMBL" id="CAA0097546.1"/>
    </source>
</evidence>
<dbReference type="Proteomes" id="UP000441399">
    <property type="component" value="Unassembled WGS sequence"/>
</dbReference>
<dbReference type="Pfam" id="PF10109">
    <property type="entry name" value="Phage_TAC_7"/>
    <property type="match status" value="1"/>
</dbReference>
<reference evidence="1 3" key="1">
    <citation type="submission" date="2019-11" db="EMBL/GenBank/DDBJ databases">
        <authorList>
            <person name="Holert J."/>
        </authorList>
    </citation>
    <scope>NUCLEOTIDE SEQUENCE [LARGE SCALE GENOMIC DNA]</scope>
    <source>
        <strain evidence="1">SB11_3</strain>
    </source>
</reference>
<organism evidence="1 3">
    <name type="scientific">BD1-7 clade bacterium</name>
    <dbReference type="NCBI Taxonomy" id="2029982"/>
    <lineage>
        <taxon>Bacteria</taxon>
        <taxon>Pseudomonadati</taxon>
        <taxon>Pseudomonadota</taxon>
        <taxon>Gammaproteobacteria</taxon>
        <taxon>Cellvibrionales</taxon>
        <taxon>Spongiibacteraceae</taxon>
        <taxon>BD1-7 clade</taxon>
    </lineage>
</organism>
<dbReference type="OrthoDB" id="7366507at2"/>
<evidence type="ECO:0000313" key="3">
    <source>
        <dbReference type="Proteomes" id="UP000441399"/>
    </source>
</evidence>
<dbReference type="InterPro" id="IPR019289">
    <property type="entry name" value="Phage_tail_E/E"/>
</dbReference>
<name>A0A5S9P2N7_9GAMM</name>
<evidence type="ECO:0008006" key="4">
    <source>
        <dbReference type="Google" id="ProtNLM"/>
    </source>
</evidence>
<dbReference type="EMBL" id="CACSIO010000004">
    <property type="protein sequence ID" value="CAA0097546.1"/>
    <property type="molecule type" value="Genomic_DNA"/>
</dbReference>
<keyword evidence="3" id="KW-1185">Reference proteome</keyword>
<sequence>MSQNAIQLAVPLTRGDKTIEQITLRKPDTGSLRGLAISDVMRMDVDTLADLVPRISPDITKGEFLQLDPYDLGEISKSVIDFFTVRPSI</sequence>
<dbReference type="EMBL" id="CACSIO010000045">
    <property type="protein sequence ID" value="CAA0122817.1"/>
    <property type="molecule type" value="Genomic_DNA"/>
</dbReference>
<accession>A0A5S9P2N7</accession>
<evidence type="ECO:0000313" key="2">
    <source>
        <dbReference type="EMBL" id="CAA0122817.1"/>
    </source>
</evidence>
<proteinExistence type="predicted"/>
<dbReference type="AlphaFoldDB" id="A0A5S9P2N7"/>
<protein>
    <recommendedName>
        <fullName evidence="4">Phage tail protein E</fullName>
    </recommendedName>
</protein>
<gene>
    <name evidence="2" type="ORF">OPDIPICF_02685</name>
    <name evidence="1" type="ORF">OPDIPICF_04105</name>
</gene>